<gene>
    <name evidence="9" type="ORF">Gaeavirus3_22</name>
</gene>
<keyword evidence="4" id="KW-0949">S-adenosyl-L-methionine</keyword>
<keyword evidence="5" id="KW-0680">Restriction system</keyword>
<dbReference type="Pfam" id="PF07669">
    <property type="entry name" value="Eco57I"/>
    <property type="match status" value="1"/>
</dbReference>
<feature type="domain" description="Type II methyltransferase M.TaqI-like" evidence="8">
    <location>
        <begin position="123"/>
        <end position="233"/>
    </location>
</feature>
<evidence type="ECO:0000256" key="1">
    <source>
        <dbReference type="ARBA" id="ARBA00011900"/>
    </source>
</evidence>
<accession>A0A3G4ZYH5</accession>
<dbReference type="EC" id="2.1.1.72" evidence="1"/>
<dbReference type="InterPro" id="IPR029063">
    <property type="entry name" value="SAM-dependent_MTases_sf"/>
</dbReference>
<evidence type="ECO:0000256" key="6">
    <source>
        <dbReference type="ARBA" id="ARBA00023125"/>
    </source>
</evidence>
<sequence>MSLQSLIDNPKELLELIADCLKPKDIEKKQFGEVFTPMNFINDHMLKDLENHWQIMNDENIWTNDKITFYDPAAGMGNYPIAIYYKLMEGLKTTIPDELNRKKHILEKQLYMGELNKKNCLIIKQIFNFNNEYKLNLYEGDTLKIDINKIFNILKFDIIIGNPPYNEELTKVGAKPLYNKFIEYYLDKCDILTFITPSRWFAGGKGLDKFRNMMLNRDDIVFIKHFDDACKIFGNTVDIKGGVNYFLIDNTYVGLCNYNNSLIELKKFDILIDSKYYNIIQKLINHQTITDIYLGRYFGIESNDKNLTTNDKLIKCYVSQQKGFIKYIDKQFIKKDYSFYKVITTRAAHEHNSGFGNAFIGGVLEIHTGSYISFKVSTKIEAESLLSYLKCRLPNFMLSLRKVSQDISETTCKWIPLPPLNKIWTDNDIYKYFKLTTDEIKLINDTKITGYKNIAIDE</sequence>
<name>A0A3G4ZYH5_9VIRU</name>
<keyword evidence="3" id="KW-0808">Transferase</keyword>
<proteinExistence type="predicted"/>
<dbReference type="GO" id="GO:0009007">
    <property type="term" value="F:site-specific DNA-methyltransferase (adenine-specific) activity"/>
    <property type="evidence" value="ECO:0007669"/>
    <property type="project" value="UniProtKB-EC"/>
</dbReference>
<dbReference type="PROSITE" id="PS00092">
    <property type="entry name" value="N6_MTASE"/>
    <property type="match status" value="1"/>
</dbReference>
<evidence type="ECO:0000256" key="5">
    <source>
        <dbReference type="ARBA" id="ARBA00022747"/>
    </source>
</evidence>
<evidence type="ECO:0000256" key="7">
    <source>
        <dbReference type="ARBA" id="ARBA00047942"/>
    </source>
</evidence>
<dbReference type="InterPro" id="IPR050953">
    <property type="entry name" value="N4_N6_ade-DNA_methylase"/>
</dbReference>
<evidence type="ECO:0000313" key="9">
    <source>
        <dbReference type="EMBL" id="AYV79968.1"/>
    </source>
</evidence>
<dbReference type="InterPro" id="IPR011639">
    <property type="entry name" value="MethylTrfase_TaqI-like_dom"/>
</dbReference>
<dbReference type="GO" id="GO:0003677">
    <property type="term" value="F:DNA binding"/>
    <property type="evidence" value="ECO:0007669"/>
    <property type="project" value="UniProtKB-KW"/>
</dbReference>
<evidence type="ECO:0000256" key="2">
    <source>
        <dbReference type="ARBA" id="ARBA00022603"/>
    </source>
</evidence>
<dbReference type="EMBL" id="MK072201">
    <property type="protein sequence ID" value="AYV79968.1"/>
    <property type="molecule type" value="Genomic_DNA"/>
</dbReference>
<dbReference type="GO" id="GO:0009307">
    <property type="term" value="P:DNA restriction-modification system"/>
    <property type="evidence" value="ECO:0007669"/>
    <property type="project" value="UniProtKB-KW"/>
</dbReference>
<comment type="catalytic activity">
    <reaction evidence="7">
        <text>a 2'-deoxyadenosine in DNA + S-adenosyl-L-methionine = an N(6)-methyl-2'-deoxyadenosine in DNA + S-adenosyl-L-homocysteine + H(+)</text>
        <dbReference type="Rhea" id="RHEA:15197"/>
        <dbReference type="Rhea" id="RHEA-COMP:12418"/>
        <dbReference type="Rhea" id="RHEA-COMP:12419"/>
        <dbReference type="ChEBI" id="CHEBI:15378"/>
        <dbReference type="ChEBI" id="CHEBI:57856"/>
        <dbReference type="ChEBI" id="CHEBI:59789"/>
        <dbReference type="ChEBI" id="CHEBI:90615"/>
        <dbReference type="ChEBI" id="CHEBI:90616"/>
        <dbReference type="EC" id="2.1.1.72"/>
    </reaction>
</comment>
<dbReference type="PANTHER" id="PTHR33841:SF6">
    <property type="entry name" value="TYPE II METHYLTRANSFERASE M.HINDII"/>
    <property type="match status" value="1"/>
</dbReference>
<organism evidence="9">
    <name type="scientific">Gaeavirus sp</name>
    <dbReference type="NCBI Taxonomy" id="2487767"/>
    <lineage>
        <taxon>Viruses</taxon>
        <taxon>Varidnaviria</taxon>
        <taxon>Bamfordvirae</taxon>
        <taxon>Nucleocytoviricota</taxon>
        <taxon>Megaviricetes</taxon>
        <taxon>Imitervirales</taxon>
        <taxon>Mimiviridae</taxon>
        <taxon>Klosneuvirinae</taxon>
    </lineage>
</organism>
<dbReference type="Gene3D" id="3.40.50.150">
    <property type="entry name" value="Vaccinia Virus protein VP39"/>
    <property type="match status" value="1"/>
</dbReference>
<keyword evidence="2 9" id="KW-0489">Methyltransferase</keyword>
<keyword evidence="6" id="KW-0238">DNA-binding</keyword>
<protein>
    <recommendedName>
        <fullName evidence="1">site-specific DNA-methyltransferase (adenine-specific)</fullName>
        <ecNumber evidence="1">2.1.1.72</ecNumber>
    </recommendedName>
</protein>
<dbReference type="GO" id="GO:0032259">
    <property type="term" value="P:methylation"/>
    <property type="evidence" value="ECO:0007669"/>
    <property type="project" value="UniProtKB-KW"/>
</dbReference>
<evidence type="ECO:0000259" key="8">
    <source>
        <dbReference type="Pfam" id="PF07669"/>
    </source>
</evidence>
<evidence type="ECO:0000256" key="4">
    <source>
        <dbReference type="ARBA" id="ARBA00022691"/>
    </source>
</evidence>
<dbReference type="SUPFAM" id="SSF53335">
    <property type="entry name" value="S-adenosyl-L-methionine-dependent methyltransferases"/>
    <property type="match status" value="1"/>
</dbReference>
<dbReference type="InterPro" id="IPR002052">
    <property type="entry name" value="DNA_methylase_N6_adenine_CS"/>
</dbReference>
<dbReference type="PANTHER" id="PTHR33841">
    <property type="entry name" value="DNA METHYLTRANSFERASE YEEA-RELATED"/>
    <property type="match status" value="1"/>
</dbReference>
<evidence type="ECO:0000256" key="3">
    <source>
        <dbReference type="ARBA" id="ARBA00022679"/>
    </source>
</evidence>
<reference evidence="9" key="1">
    <citation type="submission" date="2018-10" db="EMBL/GenBank/DDBJ databases">
        <title>Hidden diversity of soil giant viruses.</title>
        <authorList>
            <person name="Schulz F."/>
            <person name="Alteio L."/>
            <person name="Goudeau D."/>
            <person name="Ryan E.M."/>
            <person name="Malmstrom R.R."/>
            <person name="Blanchard J."/>
            <person name="Woyke T."/>
        </authorList>
    </citation>
    <scope>NUCLEOTIDE SEQUENCE</scope>
    <source>
        <strain evidence="9">GAV1</strain>
    </source>
</reference>